<accession>A0AAP2RDE5</accession>
<dbReference type="AlphaFoldDB" id="A0AAP2RDE5"/>
<protein>
    <submittedName>
        <fullName evidence="1">Zinc-binding protein</fullName>
    </submittedName>
</protein>
<dbReference type="EMBL" id="PGCK01000002">
    <property type="protein sequence ID" value="MCD1293950.1"/>
    <property type="molecule type" value="Genomic_DNA"/>
</dbReference>
<sequence>MDNKKVENKEGCSCGCGTAPKIIYPCSGSADVGEIADRAARKLTKDGVGKMSCLAGIGGGISGLLAVADCASAILVIDGCPQNCAKKTLEKAGYMEFKHIMLSDMGMAKGKTPVNEENIASVTEKGEELLIS</sequence>
<evidence type="ECO:0000313" key="2">
    <source>
        <dbReference type="Proteomes" id="UP001320159"/>
    </source>
</evidence>
<dbReference type="InterPro" id="IPR014958">
    <property type="entry name" value="DGC"/>
</dbReference>
<proteinExistence type="predicted"/>
<name>A0AAP2RDE5_9EURY</name>
<evidence type="ECO:0000313" key="1">
    <source>
        <dbReference type="EMBL" id="MCD1293950.1"/>
    </source>
</evidence>
<dbReference type="PIRSF" id="PIRSF037181">
    <property type="entry name" value="DGC"/>
    <property type="match status" value="1"/>
</dbReference>
<comment type="caution">
    <text evidence="1">The sequence shown here is derived from an EMBL/GenBank/DDBJ whole genome shotgun (WGS) entry which is preliminary data.</text>
</comment>
<reference evidence="1 2" key="1">
    <citation type="submission" date="2017-11" db="EMBL/GenBank/DDBJ databases">
        <title>Isolation and Characterization of Family Methanocellaceae Species from Potential Methane Hydrate Area Offshore Southwestern Taiwan.</title>
        <authorList>
            <person name="Zhang W.-L."/>
            <person name="Chen W.-C."/>
            <person name="Lai M.-C."/>
            <person name="Chen S.-C."/>
        </authorList>
    </citation>
    <scope>NUCLEOTIDE SEQUENCE [LARGE SCALE GENOMIC DNA]</scope>
    <source>
        <strain evidence="1 2">CWC-04</strain>
    </source>
</reference>
<organism evidence="1 2">
    <name type="scientific">Methanooceanicella nereidis</name>
    <dbReference type="NCBI Taxonomy" id="2052831"/>
    <lineage>
        <taxon>Archaea</taxon>
        <taxon>Methanobacteriati</taxon>
        <taxon>Methanobacteriota</taxon>
        <taxon>Stenosarchaea group</taxon>
        <taxon>Methanomicrobia</taxon>
        <taxon>Methanocellales</taxon>
        <taxon>Methanocellaceae</taxon>
        <taxon>Methanooceanicella</taxon>
    </lineage>
</organism>
<gene>
    <name evidence="1" type="ORF">CUJ83_02930</name>
</gene>
<dbReference type="Pfam" id="PF08859">
    <property type="entry name" value="DGC"/>
    <property type="match status" value="1"/>
</dbReference>
<dbReference type="Proteomes" id="UP001320159">
    <property type="component" value="Unassembled WGS sequence"/>
</dbReference>
<keyword evidence="2" id="KW-1185">Reference proteome</keyword>
<dbReference type="RefSeq" id="WP_230740444.1">
    <property type="nucleotide sequence ID" value="NZ_PGCK01000002.1"/>
</dbReference>